<dbReference type="OrthoDB" id="5593818at2759"/>
<dbReference type="GO" id="GO:0005758">
    <property type="term" value="C:mitochondrial intermembrane space"/>
    <property type="evidence" value="ECO:0007669"/>
    <property type="project" value="InterPro"/>
</dbReference>
<accession>A0A8H5BCB2</accession>
<comment type="caution">
    <text evidence="2">The sequence shown here is derived from an EMBL/GenBank/DDBJ whole genome shotgun (WGS) entry which is preliminary data.</text>
</comment>
<keyword evidence="3" id="KW-1185">Reference proteome</keyword>
<dbReference type="AlphaFoldDB" id="A0A8H5BCB2"/>
<evidence type="ECO:0000256" key="1">
    <source>
        <dbReference type="ARBA" id="ARBA00024204"/>
    </source>
</evidence>
<evidence type="ECO:0000313" key="2">
    <source>
        <dbReference type="EMBL" id="KAF5320720.1"/>
    </source>
</evidence>
<sequence>MPPSQPQLGSAAIYYPNIKPQNVNVSSSTCHDLSLFKNILSEYRRLDDAIVVRLNRADASMRDKDRTEGLSGTGTLQDEACQSIWRELVANWKRRTQLVNYCVEVVDQSISEGRTELQMQQRDSAAVQKKTRGRIYENEVKRKQVHRELTIEEIVRKRSAEGASRFSFQTRCRYFKPPMTDEEARKMWNAATGQK</sequence>
<dbReference type="PANTHER" id="PTHR31905:SF2">
    <property type="entry name" value="PROTEIN MIX23"/>
    <property type="match status" value="1"/>
</dbReference>
<evidence type="ECO:0008006" key="4">
    <source>
        <dbReference type="Google" id="ProtNLM"/>
    </source>
</evidence>
<evidence type="ECO:0000313" key="3">
    <source>
        <dbReference type="Proteomes" id="UP000567179"/>
    </source>
</evidence>
<dbReference type="PANTHER" id="PTHR31905">
    <property type="entry name" value="COILED-COIL DOMAIN-CONTAINING PROTEIN 58"/>
    <property type="match status" value="1"/>
</dbReference>
<dbReference type="Proteomes" id="UP000567179">
    <property type="component" value="Unassembled WGS sequence"/>
</dbReference>
<reference evidence="2 3" key="1">
    <citation type="journal article" date="2020" name="ISME J.">
        <title>Uncovering the hidden diversity of litter-decomposition mechanisms in mushroom-forming fungi.</title>
        <authorList>
            <person name="Floudas D."/>
            <person name="Bentzer J."/>
            <person name="Ahren D."/>
            <person name="Johansson T."/>
            <person name="Persson P."/>
            <person name="Tunlid A."/>
        </authorList>
    </citation>
    <scope>NUCLEOTIDE SEQUENCE [LARGE SCALE GENOMIC DNA]</scope>
    <source>
        <strain evidence="2 3">CBS 101986</strain>
    </source>
</reference>
<dbReference type="EMBL" id="JAACJJ010000028">
    <property type="protein sequence ID" value="KAF5320720.1"/>
    <property type="molecule type" value="Genomic_DNA"/>
</dbReference>
<name>A0A8H5BCB2_9AGAR</name>
<comment type="similarity">
    <text evidence="1">Belongs to the MIX23 family.</text>
</comment>
<protein>
    <recommendedName>
        <fullName evidence="4">Caffeine-induced death protein 2</fullName>
    </recommendedName>
</protein>
<dbReference type="Pfam" id="PF09774">
    <property type="entry name" value="MIX23"/>
    <property type="match status" value="1"/>
</dbReference>
<proteinExistence type="inferred from homology"/>
<gene>
    <name evidence="2" type="ORF">D9619_000947</name>
</gene>
<dbReference type="InterPro" id="IPR019171">
    <property type="entry name" value="MIX23"/>
</dbReference>
<organism evidence="2 3">
    <name type="scientific">Psilocybe cf. subviscida</name>
    <dbReference type="NCBI Taxonomy" id="2480587"/>
    <lineage>
        <taxon>Eukaryota</taxon>
        <taxon>Fungi</taxon>
        <taxon>Dikarya</taxon>
        <taxon>Basidiomycota</taxon>
        <taxon>Agaricomycotina</taxon>
        <taxon>Agaricomycetes</taxon>
        <taxon>Agaricomycetidae</taxon>
        <taxon>Agaricales</taxon>
        <taxon>Agaricineae</taxon>
        <taxon>Strophariaceae</taxon>
        <taxon>Psilocybe</taxon>
    </lineage>
</organism>